<dbReference type="Proteomes" id="UP001557470">
    <property type="component" value="Unassembled WGS sequence"/>
</dbReference>
<sequence length="352" mass="37956">MPYRTMSLARRPRRVTPTLLPPTPLHPPIQVGLVQPPELPHSPLLLQDTPEPHSLVQVPQGMGQGTRDTSPLVLEHLDNILELPLPLVGSLLVQGCQGNTQPDMVPQGSTLGSTILVEVQDSTQPDLAPQGNTQPDLAPQGNTQPDLAPQGNTQPDLAPQGNTQPDLAPQGNIQPDLAPQGNTQPDLAPQGNTQPDLAPQGNTQPDLAPQGSIQQDLAPQDSTQPDLVHLASFLELLCSTHLAHSRLVLEHLQERTPTRLTQEPSPGVGCMDLAVRELPSLGSLVERSLPSPLDHGVLQVVEASPISQANRAPSVRDPWDHMGDRWLQAVRCPDITHHTHHTFESNEHFSLG</sequence>
<gene>
    <name evidence="2" type="ORF">UPYG_G00227230</name>
</gene>
<feature type="compositionally biased region" description="Polar residues" evidence="1">
    <location>
        <begin position="180"/>
        <end position="221"/>
    </location>
</feature>
<proteinExistence type="predicted"/>
<comment type="caution">
    <text evidence="2">The sequence shown here is derived from an EMBL/GenBank/DDBJ whole genome shotgun (WGS) entry which is preliminary data.</text>
</comment>
<name>A0ABD0WI00_UMBPY</name>
<accession>A0ABD0WI00</accession>
<evidence type="ECO:0000313" key="2">
    <source>
        <dbReference type="EMBL" id="KAL0969425.1"/>
    </source>
</evidence>
<feature type="region of interest" description="Disordered" evidence="1">
    <location>
        <begin position="124"/>
        <end position="221"/>
    </location>
</feature>
<protein>
    <submittedName>
        <fullName evidence="2">Uncharacterized protein</fullName>
    </submittedName>
</protein>
<keyword evidence="3" id="KW-1185">Reference proteome</keyword>
<feature type="region of interest" description="Disordered" evidence="1">
    <location>
        <begin position="1"/>
        <end position="24"/>
    </location>
</feature>
<dbReference type="EMBL" id="JAGEUA010000007">
    <property type="protein sequence ID" value="KAL0969425.1"/>
    <property type="molecule type" value="Genomic_DNA"/>
</dbReference>
<feature type="compositionally biased region" description="Polar residues" evidence="1">
    <location>
        <begin position="124"/>
        <end position="165"/>
    </location>
</feature>
<evidence type="ECO:0000256" key="1">
    <source>
        <dbReference type="SAM" id="MobiDB-lite"/>
    </source>
</evidence>
<organism evidence="2 3">
    <name type="scientific">Umbra pygmaea</name>
    <name type="common">Eastern mudminnow</name>
    <dbReference type="NCBI Taxonomy" id="75934"/>
    <lineage>
        <taxon>Eukaryota</taxon>
        <taxon>Metazoa</taxon>
        <taxon>Chordata</taxon>
        <taxon>Craniata</taxon>
        <taxon>Vertebrata</taxon>
        <taxon>Euteleostomi</taxon>
        <taxon>Actinopterygii</taxon>
        <taxon>Neopterygii</taxon>
        <taxon>Teleostei</taxon>
        <taxon>Protacanthopterygii</taxon>
        <taxon>Esociformes</taxon>
        <taxon>Umbridae</taxon>
        <taxon>Umbra</taxon>
    </lineage>
</organism>
<reference evidence="2 3" key="1">
    <citation type="submission" date="2024-06" db="EMBL/GenBank/DDBJ databases">
        <authorList>
            <person name="Pan Q."/>
            <person name="Wen M."/>
            <person name="Jouanno E."/>
            <person name="Zahm M."/>
            <person name="Klopp C."/>
            <person name="Cabau C."/>
            <person name="Louis A."/>
            <person name="Berthelot C."/>
            <person name="Parey E."/>
            <person name="Roest Crollius H."/>
            <person name="Montfort J."/>
            <person name="Robinson-Rechavi M."/>
            <person name="Bouchez O."/>
            <person name="Lampietro C."/>
            <person name="Lopez Roques C."/>
            <person name="Donnadieu C."/>
            <person name="Postlethwait J."/>
            <person name="Bobe J."/>
            <person name="Verreycken H."/>
            <person name="Guiguen Y."/>
        </authorList>
    </citation>
    <scope>NUCLEOTIDE SEQUENCE [LARGE SCALE GENOMIC DNA]</scope>
    <source>
        <strain evidence="2">Up_M1</strain>
        <tissue evidence="2">Testis</tissue>
    </source>
</reference>
<dbReference type="AlphaFoldDB" id="A0ABD0WI00"/>
<evidence type="ECO:0000313" key="3">
    <source>
        <dbReference type="Proteomes" id="UP001557470"/>
    </source>
</evidence>